<dbReference type="InterPro" id="IPR052717">
    <property type="entry name" value="Vacuolar_transposase_reg"/>
</dbReference>
<dbReference type="SUPFAM" id="SSF53098">
    <property type="entry name" value="Ribonuclease H-like"/>
    <property type="match status" value="1"/>
</dbReference>
<name>A0ABQ9H920_9NEOP</name>
<comment type="caution">
    <text evidence="1">The sequence shown here is derived from an EMBL/GenBank/DDBJ whole genome shotgun (WGS) entry which is preliminary data.</text>
</comment>
<evidence type="ECO:0000313" key="1">
    <source>
        <dbReference type="EMBL" id="KAJ8880720.1"/>
    </source>
</evidence>
<accession>A0ABQ9H920</accession>
<dbReference type="Proteomes" id="UP001159363">
    <property type="component" value="Chromosome 5"/>
</dbReference>
<dbReference type="SUPFAM" id="SSF140996">
    <property type="entry name" value="Hermes dimerisation domain"/>
    <property type="match status" value="1"/>
</dbReference>
<protein>
    <recommendedName>
        <fullName evidence="3">Transposase</fullName>
    </recommendedName>
</protein>
<organism evidence="1 2">
    <name type="scientific">Dryococelus australis</name>
    <dbReference type="NCBI Taxonomy" id="614101"/>
    <lineage>
        <taxon>Eukaryota</taxon>
        <taxon>Metazoa</taxon>
        <taxon>Ecdysozoa</taxon>
        <taxon>Arthropoda</taxon>
        <taxon>Hexapoda</taxon>
        <taxon>Insecta</taxon>
        <taxon>Pterygota</taxon>
        <taxon>Neoptera</taxon>
        <taxon>Polyneoptera</taxon>
        <taxon>Phasmatodea</taxon>
        <taxon>Verophasmatodea</taxon>
        <taxon>Anareolatae</taxon>
        <taxon>Phasmatidae</taxon>
        <taxon>Eurycanthinae</taxon>
        <taxon>Dryococelus</taxon>
    </lineage>
</organism>
<dbReference type="PANTHER" id="PTHR46169">
    <property type="entry name" value="DNA REPLICATION-RELATED ELEMENT FACTOR, ISOFORM A"/>
    <property type="match status" value="1"/>
</dbReference>
<dbReference type="PANTHER" id="PTHR46169:SF29">
    <property type="entry name" value="DNA REPLICATION-RELATED ELEMENT FACTOR, ISOFORM A"/>
    <property type="match status" value="1"/>
</dbReference>
<reference evidence="1 2" key="1">
    <citation type="submission" date="2023-02" db="EMBL/GenBank/DDBJ databases">
        <title>LHISI_Scaffold_Assembly.</title>
        <authorList>
            <person name="Stuart O.P."/>
            <person name="Cleave R."/>
            <person name="Magrath M.J.L."/>
            <person name="Mikheyev A.S."/>
        </authorList>
    </citation>
    <scope>NUCLEOTIDE SEQUENCE [LARGE SCALE GENOMIC DNA]</scope>
    <source>
        <strain evidence="1">Daus_M_001</strain>
        <tissue evidence="1">Leg muscle</tissue>
    </source>
</reference>
<keyword evidence="2" id="KW-1185">Reference proteome</keyword>
<proteinExistence type="predicted"/>
<dbReference type="EMBL" id="JARBHB010000006">
    <property type="protein sequence ID" value="KAJ8880720.1"/>
    <property type="molecule type" value="Genomic_DNA"/>
</dbReference>
<gene>
    <name evidence="1" type="ORF">PR048_017190</name>
</gene>
<evidence type="ECO:0000313" key="2">
    <source>
        <dbReference type="Proteomes" id="UP001159363"/>
    </source>
</evidence>
<sequence>MATKSDIWLHLLQKPAIKRKLCASIARKRRVAMAKGSNKPHKKFKHYNLKTFSEKFVSWNRSDPRSIDTVRALAKMICIDMQPASIVEDEGFKSFLPTRRDIMGKQLPEIAEKFILKTADKLAVSTDLWTFGYGGAFISITAHFIDSKWTFYSRSLEVMPFCGAGSTGELITEHISMAFSEWKIAGKVKIIISDSAANMKSAITQLPNVSHIPCVQLRLQLMVKEGCLNKSSVSKLVANVKCVVSHFHMSITTTCSNKRTVLKILWNCYGYLKILDSSKKNCSVSEVIPIINSLRYGVQNQRSRKDTALKTTACDMHHELEGKFLDMEAKIEQYAAATILDSSYKNRVFKNSGSVEQAAAWIYEQLAANVTKEETKVAPTPQPLMKNQYCSRYVLN</sequence>
<evidence type="ECO:0008006" key="3">
    <source>
        <dbReference type="Google" id="ProtNLM"/>
    </source>
</evidence>
<dbReference type="Gene3D" id="1.10.10.1070">
    <property type="entry name" value="Zinc finger, BED domain-containing"/>
    <property type="match status" value="1"/>
</dbReference>
<dbReference type="InterPro" id="IPR012337">
    <property type="entry name" value="RNaseH-like_sf"/>
</dbReference>